<protein>
    <submittedName>
        <fullName evidence="3">Flagellar protein FlgJ</fullName>
    </submittedName>
</protein>
<feature type="domain" description="Mannosyl-glycoprotein endo-beta-N-acetylglucosamidase-like" evidence="2">
    <location>
        <begin position="3"/>
        <end position="166"/>
    </location>
</feature>
<dbReference type="InterPro" id="IPR051056">
    <property type="entry name" value="Glycosyl_Hydrolase_73"/>
</dbReference>
<name>A0A2V3PR72_9BACT</name>
<sequence length="168" mass="19409">MQKLTPKEFIKAYLPYAKDSELKTGVDAIFTLAQAALESGWGERAVGNMFFGVKAKKDTPENKRQLLTTREVLDRPDIQFPEIISVTKRADGKYEYRIKDWFRKYNSPEQSFTDHGLFFHENKRYAKALEVRYNPYLFAEAITKAGYATDPNYATILKGVITTIYNNM</sequence>
<dbReference type="SMART" id="SM00047">
    <property type="entry name" value="LYZ2"/>
    <property type="match status" value="1"/>
</dbReference>
<dbReference type="OrthoDB" id="9810444at2"/>
<dbReference type="PANTHER" id="PTHR33308">
    <property type="entry name" value="PEPTIDOGLYCAN HYDROLASE FLGJ"/>
    <property type="match status" value="1"/>
</dbReference>
<dbReference type="AlphaFoldDB" id="A0A2V3PR72"/>
<gene>
    <name evidence="3" type="ORF">CLV62_104155</name>
</gene>
<dbReference type="GO" id="GO:0004040">
    <property type="term" value="F:amidase activity"/>
    <property type="evidence" value="ECO:0007669"/>
    <property type="project" value="InterPro"/>
</dbReference>
<evidence type="ECO:0000313" key="4">
    <source>
        <dbReference type="Proteomes" id="UP000247973"/>
    </source>
</evidence>
<keyword evidence="3" id="KW-0969">Cilium</keyword>
<dbReference type="Gene3D" id="1.10.530.10">
    <property type="match status" value="1"/>
</dbReference>
<dbReference type="PANTHER" id="PTHR33308:SF9">
    <property type="entry name" value="PEPTIDOGLYCAN HYDROLASE FLGJ"/>
    <property type="match status" value="1"/>
</dbReference>
<comment type="caution">
    <text evidence="3">The sequence shown here is derived from an EMBL/GenBank/DDBJ whole genome shotgun (WGS) entry which is preliminary data.</text>
</comment>
<keyword evidence="4" id="KW-1185">Reference proteome</keyword>
<dbReference type="RefSeq" id="WP_110309849.1">
    <property type="nucleotide sequence ID" value="NZ_QICL01000004.1"/>
</dbReference>
<dbReference type="EMBL" id="QICL01000004">
    <property type="protein sequence ID" value="PXV66894.1"/>
    <property type="molecule type" value="Genomic_DNA"/>
</dbReference>
<evidence type="ECO:0000256" key="1">
    <source>
        <dbReference type="ARBA" id="ARBA00022801"/>
    </source>
</evidence>
<keyword evidence="3" id="KW-0966">Cell projection</keyword>
<evidence type="ECO:0000259" key="2">
    <source>
        <dbReference type="SMART" id="SM00047"/>
    </source>
</evidence>
<dbReference type="Proteomes" id="UP000247973">
    <property type="component" value="Unassembled WGS sequence"/>
</dbReference>
<keyword evidence="1" id="KW-0378">Hydrolase</keyword>
<proteinExistence type="predicted"/>
<reference evidence="3 4" key="1">
    <citation type="submission" date="2018-03" db="EMBL/GenBank/DDBJ databases">
        <title>Genomic Encyclopedia of Archaeal and Bacterial Type Strains, Phase II (KMG-II): from individual species to whole genera.</title>
        <authorList>
            <person name="Goeker M."/>
        </authorList>
    </citation>
    <scope>NUCLEOTIDE SEQUENCE [LARGE SCALE GENOMIC DNA]</scope>
    <source>
        <strain evidence="3 4">DSM 100214</strain>
    </source>
</reference>
<keyword evidence="3" id="KW-0282">Flagellum</keyword>
<dbReference type="InterPro" id="IPR002901">
    <property type="entry name" value="MGlyc_endo_b_GlcNAc-like_dom"/>
</dbReference>
<accession>A0A2V3PR72</accession>
<dbReference type="Pfam" id="PF01832">
    <property type="entry name" value="Glucosaminidase"/>
    <property type="match status" value="1"/>
</dbReference>
<evidence type="ECO:0000313" key="3">
    <source>
        <dbReference type="EMBL" id="PXV66894.1"/>
    </source>
</evidence>
<organism evidence="3 4">
    <name type="scientific">Dysgonomonas alginatilytica</name>
    <dbReference type="NCBI Taxonomy" id="1605892"/>
    <lineage>
        <taxon>Bacteria</taxon>
        <taxon>Pseudomonadati</taxon>
        <taxon>Bacteroidota</taxon>
        <taxon>Bacteroidia</taxon>
        <taxon>Bacteroidales</taxon>
        <taxon>Dysgonomonadaceae</taxon>
        <taxon>Dysgonomonas</taxon>
    </lineage>
</organism>